<dbReference type="SUPFAM" id="SSF55785">
    <property type="entry name" value="PYP-like sensor domain (PAS domain)"/>
    <property type="match status" value="1"/>
</dbReference>
<dbReference type="InterPro" id="IPR035965">
    <property type="entry name" value="PAS-like_dom_sf"/>
</dbReference>
<dbReference type="SMART" id="SM00052">
    <property type="entry name" value="EAL"/>
    <property type="match status" value="1"/>
</dbReference>
<dbReference type="OrthoDB" id="7279500at2"/>
<protein>
    <submittedName>
        <fullName evidence="3">Putative diguanylate cyclase</fullName>
    </submittedName>
</protein>
<reference evidence="3 4" key="1">
    <citation type="submission" date="2013-04" db="EMBL/GenBank/DDBJ databases">
        <title>Hyphomonas hirschiana VP5 Genome Sequencing.</title>
        <authorList>
            <person name="Lai Q."/>
            <person name="Shao Z."/>
        </authorList>
    </citation>
    <scope>NUCLEOTIDE SEQUENCE [LARGE SCALE GENOMIC DNA]</scope>
    <source>
        <strain evidence="3 4">VP5</strain>
    </source>
</reference>
<dbReference type="InterPro" id="IPR001633">
    <property type="entry name" value="EAL_dom"/>
</dbReference>
<dbReference type="SUPFAM" id="SSF55073">
    <property type="entry name" value="Nucleotide cyclase"/>
    <property type="match status" value="1"/>
</dbReference>
<sequence length="591" mass="65606">MTDRALFEAFINASPYPVFAKDASHRWVYGNSAFEMIAGEMNFVGEKDSLLVHPVCIDRIREVERKVLAGEDSLDEETLITGAVLLTIRRPLRLPSGETLIAGIIISIIHAPDVASSGSKASLRRHELAIADVRKVDTERTRWLEQRLELVEQAETAATKAARTDPATGLRNRMGFDLDLATVAEEPLPPDKILCLAFLDLDRFKFINDSFGHKAGDTVLKSVAKRLITWPGVRSLARMGGDEFAILFDHPRVAPHVLVENISLMRQRIFRAVRVGDKLIQVSGSVGLSVHGLDADDLESLKLNADTALIEAKHLGREQVKLFDAGLALRTYRRHTLERDLRQAIARNQIVPAFQPIVNAKTRAIEGVEVLARWNHPQLGPIPAQEFITIATECGLISALDLSIVRRACGPVRNWLSDNRLRFVSFNASSLEIVRPGYAAEILSLIRRCGVQAEKVCIELVESAIIHDIDRARANICILKDRGVKIALDDYGTGYSNLRALLDLPIDRIKIDRSIIGDIGDDERAMKLVLSVVQLAKLFNAELIAEGIEDETQATYLEGMNCEFLQGFHFSPAVDAQQFDLLLTRQTSRAA</sequence>
<evidence type="ECO:0000259" key="2">
    <source>
        <dbReference type="PROSITE" id="PS50887"/>
    </source>
</evidence>
<dbReference type="EMBL" id="ARYI01000003">
    <property type="protein sequence ID" value="KCZ95438.1"/>
    <property type="molecule type" value="Genomic_DNA"/>
</dbReference>
<dbReference type="GO" id="GO:0071111">
    <property type="term" value="F:cyclic-guanylate-specific phosphodiesterase activity"/>
    <property type="evidence" value="ECO:0007669"/>
    <property type="project" value="InterPro"/>
</dbReference>
<dbReference type="PROSITE" id="PS50883">
    <property type="entry name" value="EAL"/>
    <property type="match status" value="1"/>
</dbReference>
<dbReference type="AlphaFoldDB" id="A0A059FY82"/>
<dbReference type="CDD" id="cd01948">
    <property type="entry name" value="EAL"/>
    <property type="match status" value="1"/>
</dbReference>
<dbReference type="SMART" id="SM00267">
    <property type="entry name" value="GGDEF"/>
    <property type="match status" value="1"/>
</dbReference>
<dbReference type="PATRIC" id="fig|1280951.3.peg.967"/>
<dbReference type="Pfam" id="PF00990">
    <property type="entry name" value="GGDEF"/>
    <property type="match status" value="1"/>
</dbReference>
<evidence type="ECO:0000259" key="1">
    <source>
        <dbReference type="PROSITE" id="PS50883"/>
    </source>
</evidence>
<name>A0A059FY82_9PROT</name>
<accession>A0A059FY82</accession>
<dbReference type="RefSeq" id="WP_011645310.1">
    <property type="nucleotide sequence ID" value="NZ_ARYI01000003.1"/>
</dbReference>
<dbReference type="InterPro" id="IPR000160">
    <property type="entry name" value="GGDEF_dom"/>
</dbReference>
<feature type="domain" description="GGDEF" evidence="2">
    <location>
        <begin position="192"/>
        <end position="325"/>
    </location>
</feature>
<evidence type="ECO:0000313" key="4">
    <source>
        <dbReference type="Proteomes" id="UP000025061"/>
    </source>
</evidence>
<proteinExistence type="predicted"/>
<dbReference type="NCBIfam" id="TIGR00254">
    <property type="entry name" value="GGDEF"/>
    <property type="match status" value="1"/>
</dbReference>
<dbReference type="InterPro" id="IPR035919">
    <property type="entry name" value="EAL_sf"/>
</dbReference>
<dbReference type="Pfam" id="PF00563">
    <property type="entry name" value="EAL"/>
    <property type="match status" value="1"/>
</dbReference>
<evidence type="ECO:0000313" key="3">
    <source>
        <dbReference type="EMBL" id="KCZ95438.1"/>
    </source>
</evidence>
<dbReference type="PANTHER" id="PTHR33121">
    <property type="entry name" value="CYCLIC DI-GMP PHOSPHODIESTERASE PDEF"/>
    <property type="match status" value="1"/>
</dbReference>
<gene>
    <name evidence="3" type="ORF">HHI_04760</name>
</gene>
<dbReference type="InterPro" id="IPR043128">
    <property type="entry name" value="Rev_trsase/Diguanyl_cyclase"/>
</dbReference>
<keyword evidence="4" id="KW-1185">Reference proteome</keyword>
<dbReference type="InterPro" id="IPR050706">
    <property type="entry name" value="Cyclic-di-GMP_PDE-like"/>
</dbReference>
<dbReference type="PANTHER" id="PTHR33121:SF70">
    <property type="entry name" value="SIGNALING PROTEIN YKOW"/>
    <property type="match status" value="1"/>
</dbReference>
<comment type="caution">
    <text evidence="3">The sequence shown here is derived from an EMBL/GenBank/DDBJ whole genome shotgun (WGS) entry which is preliminary data.</text>
</comment>
<feature type="domain" description="EAL" evidence="1">
    <location>
        <begin position="334"/>
        <end position="587"/>
    </location>
</feature>
<dbReference type="PROSITE" id="PS50887">
    <property type="entry name" value="GGDEF"/>
    <property type="match status" value="1"/>
</dbReference>
<dbReference type="Gene3D" id="3.30.70.270">
    <property type="match status" value="1"/>
</dbReference>
<dbReference type="CDD" id="cd01949">
    <property type="entry name" value="GGDEF"/>
    <property type="match status" value="1"/>
</dbReference>
<dbReference type="Gene3D" id="3.30.450.20">
    <property type="entry name" value="PAS domain"/>
    <property type="match status" value="1"/>
</dbReference>
<organism evidence="3 4">
    <name type="scientific">Hyphomonas hirschiana VP5</name>
    <dbReference type="NCBI Taxonomy" id="1280951"/>
    <lineage>
        <taxon>Bacteria</taxon>
        <taxon>Pseudomonadati</taxon>
        <taxon>Pseudomonadota</taxon>
        <taxon>Alphaproteobacteria</taxon>
        <taxon>Hyphomonadales</taxon>
        <taxon>Hyphomonadaceae</taxon>
        <taxon>Hyphomonas</taxon>
    </lineage>
</organism>
<dbReference type="Proteomes" id="UP000025061">
    <property type="component" value="Unassembled WGS sequence"/>
</dbReference>
<dbReference type="Gene3D" id="3.20.20.450">
    <property type="entry name" value="EAL domain"/>
    <property type="match status" value="1"/>
</dbReference>
<dbReference type="InterPro" id="IPR029787">
    <property type="entry name" value="Nucleotide_cyclase"/>
</dbReference>
<dbReference type="SUPFAM" id="SSF141868">
    <property type="entry name" value="EAL domain-like"/>
    <property type="match status" value="1"/>
</dbReference>